<keyword evidence="2" id="KW-1185">Reference proteome</keyword>
<evidence type="ECO:0000313" key="2">
    <source>
        <dbReference type="Proteomes" id="UP001569963"/>
    </source>
</evidence>
<evidence type="ECO:0000313" key="1">
    <source>
        <dbReference type="EMBL" id="MFA1542886.1"/>
    </source>
</evidence>
<protein>
    <submittedName>
        <fullName evidence="1">DsRBD fold-containing protein</fullName>
    </submittedName>
</protein>
<name>A0ABV4QIJ1_9ACTN</name>
<gene>
    <name evidence="1" type="ORF">SM611_28475</name>
</gene>
<proteinExistence type="predicted"/>
<reference evidence="1 2" key="1">
    <citation type="submission" date="2023-11" db="EMBL/GenBank/DDBJ databases">
        <title>Actinomadura monticuli sp. nov., isolated from volcanic ash.</title>
        <authorList>
            <person name="Lee S.D."/>
            <person name="Yang H."/>
            <person name="Kim I.S."/>
        </authorList>
    </citation>
    <scope>NUCLEOTIDE SEQUENCE [LARGE SCALE GENOMIC DNA]</scope>
    <source>
        <strain evidence="1 2">DLS-62</strain>
    </source>
</reference>
<dbReference type="InterPro" id="IPR015057">
    <property type="entry name" value="Rv2632c-like"/>
</dbReference>
<dbReference type="RefSeq" id="WP_371953361.1">
    <property type="nucleotide sequence ID" value="NZ_JAXCEI010000014.1"/>
</dbReference>
<comment type="caution">
    <text evidence="1">The sequence shown here is derived from an EMBL/GenBank/DDBJ whole genome shotgun (WGS) entry which is preliminary data.</text>
</comment>
<dbReference type="Proteomes" id="UP001569963">
    <property type="component" value="Unassembled WGS sequence"/>
</dbReference>
<accession>A0ABV4QIJ1</accession>
<dbReference type="Pfam" id="PF08962">
    <property type="entry name" value="Rv2632c-like"/>
    <property type="match status" value="1"/>
</dbReference>
<dbReference type="InterPro" id="IPR038070">
    <property type="entry name" value="Rv2632c-like_sf"/>
</dbReference>
<dbReference type="SUPFAM" id="SSF143212">
    <property type="entry name" value="Rv2632c-like"/>
    <property type="match status" value="1"/>
</dbReference>
<dbReference type="Gene3D" id="3.30.160.240">
    <property type="entry name" value="Rv1738"/>
    <property type="match status" value="1"/>
</dbReference>
<organism evidence="1 2">
    <name type="scientific">Actinomadura monticuli</name>
    <dbReference type="NCBI Taxonomy" id="3097367"/>
    <lineage>
        <taxon>Bacteria</taxon>
        <taxon>Bacillati</taxon>
        <taxon>Actinomycetota</taxon>
        <taxon>Actinomycetes</taxon>
        <taxon>Streptosporangiales</taxon>
        <taxon>Thermomonosporaceae</taxon>
        <taxon>Actinomadura</taxon>
    </lineage>
</organism>
<sequence length="85" mass="8452">MNGRTQWTVQVYLSEDDGGVVRAWAVLSPGDDTALVGTGQSGDNTSADSADSAAWASGSEEAAGVALCDLGRRLAGVAELAAGAP</sequence>
<dbReference type="EMBL" id="JAXCEI010000014">
    <property type="protein sequence ID" value="MFA1542886.1"/>
    <property type="molecule type" value="Genomic_DNA"/>
</dbReference>